<comment type="caution">
    <text evidence="1">The sequence shown here is derived from an EMBL/GenBank/DDBJ whole genome shotgun (WGS) entry which is preliminary data.</text>
</comment>
<sequence length="67" mass="7390">MVDYYVQSIMGATEKRRESGAGVAGIGDIRGTESVWLGGGGVYQEWEEGAWGQEWQSGFTASYFWTC</sequence>
<gene>
    <name evidence="1" type="ORF">BK673_24510</name>
</gene>
<reference evidence="1 2" key="1">
    <citation type="submission" date="2016-10" db="EMBL/GenBank/DDBJ databases">
        <title>Comparative genome analysis of multiple Pseudomonas spp. focuses on biocontrol and plant growth promoting traits.</title>
        <authorList>
            <person name="Tao X.-Y."/>
            <person name="Taylor C.G."/>
        </authorList>
    </citation>
    <scope>NUCLEOTIDE SEQUENCE [LARGE SCALE GENOMIC DNA]</scope>
    <source>
        <strain evidence="1 2">36G2</strain>
    </source>
</reference>
<evidence type="ECO:0000313" key="1">
    <source>
        <dbReference type="EMBL" id="ROO03844.1"/>
    </source>
</evidence>
<organism evidence="1 2">
    <name type="scientific">Pseudomonas fluorescens</name>
    <dbReference type="NCBI Taxonomy" id="294"/>
    <lineage>
        <taxon>Bacteria</taxon>
        <taxon>Pseudomonadati</taxon>
        <taxon>Pseudomonadota</taxon>
        <taxon>Gammaproteobacteria</taxon>
        <taxon>Pseudomonadales</taxon>
        <taxon>Pseudomonadaceae</taxon>
        <taxon>Pseudomonas</taxon>
    </lineage>
</organism>
<name>A0A423NZT1_PSEFL</name>
<dbReference type="Proteomes" id="UP000283619">
    <property type="component" value="Unassembled WGS sequence"/>
</dbReference>
<accession>A0A423NZT1</accession>
<evidence type="ECO:0000313" key="2">
    <source>
        <dbReference type="Proteomes" id="UP000283619"/>
    </source>
</evidence>
<proteinExistence type="predicted"/>
<dbReference type="AlphaFoldDB" id="A0A423NZT1"/>
<protein>
    <submittedName>
        <fullName evidence="1">Uncharacterized protein</fullName>
    </submittedName>
</protein>
<dbReference type="EMBL" id="MOBZ01000020">
    <property type="protein sequence ID" value="ROO03844.1"/>
    <property type="molecule type" value="Genomic_DNA"/>
</dbReference>